<feature type="compositionally biased region" description="Polar residues" evidence="6">
    <location>
        <begin position="475"/>
        <end position="487"/>
    </location>
</feature>
<dbReference type="GO" id="GO:0009225">
    <property type="term" value="P:nucleotide-sugar metabolic process"/>
    <property type="evidence" value="ECO:0007669"/>
    <property type="project" value="TreeGrafter"/>
</dbReference>
<dbReference type="PANTHER" id="PTHR12837">
    <property type="entry name" value="POLY ADP-RIBOSE GLYCOHYDROLASE"/>
    <property type="match status" value="1"/>
</dbReference>
<evidence type="ECO:0000259" key="7">
    <source>
        <dbReference type="Pfam" id="PF05028"/>
    </source>
</evidence>
<dbReference type="Pfam" id="PF20811">
    <property type="entry name" value="PARG_cat_N"/>
    <property type="match status" value="1"/>
</dbReference>
<gene>
    <name evidence="9" type="primary">PARG1</name>
    <name evidence="9" type="ORF">MA16_Dca017587</name>
</gene>
<evidence type="ECO:0000256" key="5">
    <source>
        <dbReference type="PIRSR" id="PIRSR607724-2"/>
    </source>
</evidence>
<proteinExistence type="inferred from homology"/>
<feature type="binding site" evidence="5">
    <location>
        <position position="365"/>
    </location>
    <ligand>
        <name>substrate</name>
    </ligand>
</feature>
<organism evidence="9 10">
    <name type="scientific">Dendrobium catenatum</name>
    <dbReference type="NCBI Taxonomy" id="906689"/>
    <lineage>
        <taxon>Eukaryota</taxon>
        <taxon>Viridiplantae</taxon>
        <taxon>Streptophyta</taxon>
        <taxon>Embryophyta</taxon>
        <taxon>Tracheophyta</taxon>
        <taxon>Spermatophyta</taxon>
        <taxon>Magnoliopsida</taxon>
        <taxon>Liliopsida</taxon>
        <taxon>Asparagales</taxon>
        <taxon>Orchidaceae</taxon>
        <taxon>Epidendroideae</taxon>
        <taxon>Malaxideae</taxon>
        <taxon>Dendrobiinae</taxon>
        <taxon>Dendrobium</taxon>
    </lineage>
</organism>
<dbReference type="Pfam" id="PF05028">
    <property type="entry name" value="PARG_cat_C"/>
    <property type="match status" value="1"/>
</dbReference>
<dbReference type="EMBL" id="KZ502554">
    <property type="protein sequence ID" value="PKU76174.1"/>
    <property type="molecule type" value="Genomic_DNA"/>
</dbReference>
<evidence type="ECO:0000259" key="8">
    <source>
        <dbReference type="Pfam" id="PF20811"/>
    </source>
</evidence>
<feature type="domain" description="PARG catalytic Macro" evidence="7">
    <location>
        <begin position="277"/>
        <end position="539"/>
    </location>
</feature>
<dbReference type="GO" id="GO:0005634">
    <property type="term" value="C:nucleus"/>
    <property type="evidence" value="ECO:0007669"/>
    <property type="project" value="TreeGrafter"/>
</dbReference>
<dbReference type="InterPro" id="IPR046372">
    <property type="entry name" value="PARG_cat_C"/>
</dbReference>
<dbReference type="Proteomes" id="UP000233837">
    <property type="component" value="Unassembled WGS sequence"/>
</dbReference>
<dbReference type="GO" id="GO:0004649">
    <property type="term" value="F:poly(ADP-ribose) glycohydrolase activity"/>
    <property type="evidence" value="ECO:0007669"/>
    <property type="project" value="UniProtKB-EC"/>
</dbReference>
<dbReference type="GO" id="GO:0005975">
    <property type="term" value="P:carbohydrate metabolic process"/>
    <property type="evidence" value="ECO:0007669"/>
    <property type="project" value="InterPro"/>
</dbReference>
<dbReference type="GO" id="GO:0006282">
    <property type="term" value="P:regulation of DNA repair"/>
    <property type="evidence" value="ECO:0007669"/>
    <property type="project" value="InterPro"/>
</dbReference>
<evidence type="ECO:0000256" key="1">
    <source>
        <dbReference type="ARBA" id="ARBA00009545"/>
    </source>
</evidence>
<feature type="active site" evidence="4">
    <location>
        <position position="325"/>
    </location>
</feature>
<evidence type="ECO:0000256" key="6">
    <source>
        <dbReference type="SAM" id="MobiDB-lite"/>
    </source>
</evidence>
<evidence type="ECO:0000256" key="4">
    <source>
        <dbReference type="PIRSR" id="PIRSR607724-1"/>
    </source>
</evidence>
<dbReference type="AlphaFoldDB" id="A0A2I0WKI4"/>
<reference evidence="9 10" key="1">
    <citation type="journal article" date="2016" name="Sci. Rep.">
        <title>The Dendrobium catenatum Lindl. genome sequence provides insights into polysaccharide synthase, floral development and adaptive evolution.</title>
        <authorList>
            <person name="Zhang G.Q."/>
            <person name="Xu Q."/>
            <person name="Bian C."/>
            <person name="Tsai W.C."/>
            <person name="Yeh C.M."/>
            <person name="Liu K.W."/>
            <person name="Yoshida K."/>
            <person name="Zhang L.S."/>
            <person name="Chang S.B."/>
            <person name="Chen F."/>
            <person name="Shi Y."/>
            <person name="Su Y.Y."/>
            <person name="Zhang Y.Q."/>
            <person name="Chen L.J."/>
            <person name="Yin Y."/>
            <person name="Lin M."/>
            <person name="Huang H."/>
            <person name="Deng H."/>
            <person name="Wang Z.W."/>
            <person name="Zhu S.L."/>
            <person name="Zhao X."/>
            <person name="Deng C."/>
            <person name="Niu S.C."/>
            <person name="Huang J."/>
            <person name="Wang M."/>
            <person name="Liu G.H."/>
            <person name="Yang H.J."/>
            <person name="Xiao X.J."/>
            <person name="Hsiao Y.Y."/>
            <person name="Wu W.L."/>
            <person name="Chen Y.Y."/>
            <person name="Mitsuda N."/>
            <person name="Ohme-Takagi M."/>
            <person name="Luo Y.B."/>
            <person name="Van de Peer Y."/>
            <person name="Liu Z.J."/>
        </authorList>
    </citation>
    <scope>NUCLEOTIDE SEQUENCE [LARGE SCALE GENOMIC DNA]</scope>
    <source>
        <tissue evidence="9">The whole plant</tissue>
    </source>
</reference>
<evidence type="ECO:0000313" key="10">
    <source>
        <dbReference type="Proteomes" id="UP000233837"/>
    </source>
</evidence>
<evidence type="ECO:0000313" key="9">
    <source>
        <dbReference type="EMBL" id="PKU76174.1"/>
    </source>
</evidence>
<dbReference type="EC" id="3.2.1.143" evidence="2"/>
<sequence>MRYSFQPGQSPAESTAGHKLGCRRLRRLRRLLLLCSYLRCDMECREDLKSILPFLPFILRSSSLFWPSKALDSLKALALGPDLSHVNSGEILFDAIIDIRDSLGLSHERLAPNAVDGYSLFFDELMSRADSRFWFSEVVPKLASLLLRLPSLLEAHYRESDVNFGKGKAGLRLMDQQDAGIVFLSQELVAALLACALFCLFPTSNRTRKFLPTINFDHLFASVHPHCNQSQEYKIKCLIHYFERICQSMPKGLVSFERKLLTLSQGGNVVSYPDAAFWKESTIPLCSFEAFTSGSIEDQQHEALEVDFANEYLGGGALHLGCVQEEIRFMINPELIVGMLFMVSMQKNEAIEVIGSERFSNYTGYGSSFRFVGDCVDKKPFDATNRRKTRIIAIDALQCPGKWQYGIDCILREINKAYCGFFDQSKYKSYKKNFQDASPHKKGLSQDEALTIASNDHNDSSDASTQTRDPVASSEGPSASKLSIASETSPEDIGIATGNWGCGAFGGDPEIKCVIQWLAASQALRPFMHYYTFGTTELQKLDEVSHWILSHGWTVGDLWSILIEYSTQRINRETNVGFFSWLLPLNEALHHMSE</sequence>
<protein>
    <recommendedName>
        <fullName evidence="2">poly(ADP-ribose) glycohydrolase</fullName>
        <ecNumber evidence="2">3.2.1.143</ecNumber>
    </recommendedName>
</protein>
<feature type="binding site" evidence="5">
    <location>
        <position position="324"/>
    </location>
    <ligand>
        <name>substrate</name>
    </ligand>
</feature>
<feature type="region of interest" description="Disordered" evidence="6">
    <location>
        <begin position="454"/>
        <end position="487"/>
    </location>
</feature>
<dbReference type="STRING" id="906689.A0A2I0WKI4"/>
<keyword evidence="3 9" id="KW-0378">Hydrolase</keyword>
<evidence type="ECO:0000256" key="2">
    <source>
        <dbReference type="ARBA" id="ARBA00012255"/>
    </source>
</evidence>
<reference evidence="9 10" key="2">
    <citation type="journal article" date="2017" name="Nature">
        <title>The Apostasia genome and the evolution of orchids.</title>
        <authorList>
            <person name="Zhang G.Q."/>
            <person name="Liu K.W."/>
            <person name="Li Z."/>
            <person name="Lohaus R."/>
            <person name="Hsiao Y.Y."/>
            <person name="Niu S.C."/>
            <person name="Wang J.Y."/>
            <person name="Lin Y.C."/>
            <person name="Xu Q."/>
            <person name="Chen L.J."/>
            <person name="Yoshida K."/>
            <person name="Fujiwara S."/>
            <person name="Wang Z.W."/>
            <person name="Zhang Y.Q."/>
            <person name="Mitsuda N."/>
            <person name="Wang M."/>
            <person name="Liu G.H."/>
            <person name="Pecoraro L."/>
            <person name="Huang H.X."/>
            <person name="Xiao X.J."/>
            <person name="Lin M."/>
            <person name="Wu X.Y."/>
            <person name="Wu W.L."/>
            <person name="Chen Y.Y."/>
            <person name="Chang S.B."/>
            <person name="Sakamoto S."/>
            <person name="Ohme-Takagi M."/>
            <person name="Yagi M."/>
            <person name="Zeng S.J."/>
            <person name="Shen C.Y."/>
            <person name="Yeh C.M."/>
            <person name="Luo Y.B."/>
            <person name="Tsai W.C."/>
            <person name="Van de Peer Y."/>
            <person name="Liu Z.J."/>
        </authorList>
    </citation>
    <scope>NUCLEOTIDE SEQUENCE [LARGE SCALE GENOMIC DNA]</scope>
    <source>
        <tissue evidence="9">The whole plant</tissue>
    </source>
</reference>
<comment type="similarity">
    <text evidence="1">Belongs to the poly(ADP-ribose) glycohydrolase family.</text>
</comment>
<feature type="active site" evidence="4">
    <location>
        <position position="326"/>
    </location>
</feature>
<feature type="domain" description="PARG helical" evidence="8">
    <location>
        <begin position="126"/>
        <end position="258"/>
    </location>
</feature>
<keyword evidence="10" id="KW-1185">Reference proteome</keyword>
<dbReference type="GO" id="GO:0005737">
    <property type="term" value="C:cytoplasm"/>
    <property type="evidence" value="ECO:0007669"/>
    <property type="project" value="TreeGrafter"/>
</dbReference>
<feature type="binding site" evidence="5">
    <location>
        <position position="310"/>
    </location>
    <ligand>
        <name>substrate</name>
    </ligand>
</feature>
<accession>A0A2I0WKI4</accession>
<dbReference type="PANTHER" id="PTHR12837:SF0">
    <property type="entry name" value="POLY(ADP-RIBOSE) GLYCOHYDROLASE"/>
    <property type="match status" value="1"/>
</dbReference>
<dbReference type="InterPro" id="IPR007724">
    <property type="entry name" value="Poly_GlycHdrlase"/>
</dbReference>
<feature type="active site" evidence="4">
    <location>
        <position position="307"/>
    </location>
</feature>
<evidence type="ECO:0000256" key="3">
    <source>
        <dbReference type="ARBA" id="ARBA00022801"/>
    </source>
</evidence>
<dbReference type="GO" id="GO:1990966">
    <property type="term" value="P:ATP generation from poly-ADP-D-ribose"/>
    <property type="evidence" value="ECO:0007669"/>
    <property type="project" value="TreeGrafter"/>
</dbReference>
<dbReference type="InterPro" id="IPR048362">
    <property type="entry name" value="PARG_helical"/>
</dbReference>
<name>A0A2I0WKI4_9ASPA</name>